<reference evidence="2" key="1">
    <citation type="submission" date="2018-04" db="EMBL/GenBank/DDBJ databases">
        <title>Whole genome sequencing of Hypsizygus marmoreus.</title>
        <authorList>
            <person name="Choi I.-G."/>
            <person name="Min B."/>
            <person name="Kim J.-G."/>
            <person name="Kim S."/>
            <person name="Oh Y.-L."/>
            <person name="Kong W.-S."/>
            <person name="Park H."/>
            <person name="Jeong J."/>
            <person name="Song E.-S."/>
        </authorList>
    </citation>
    <scope>NUCLEOTIDE SEQUENCE [LARGE SCALE GENOMIC DNA]</scope>
    <source>
        <strain evidence="2">51987-8</strain>
    </source>
</reference>
<accession>A0A369JRL7</accession>
<name>A0A369JRL7_HYPMA</name>
<gene>
    <name evidence="2" type="ORF">Hypma_009707</name>
</gene>
<dbReference type="EMBL" id="LUEZ02000047">
    <property type="protein sequence ID" value="RDB23197.1"/>
    <property type="molecule type" value="Genomic_DNA"/>
</dbReference>
<evidence type="ECO:0000313" key="2">
    <source>
        <dbReference type="EMBL" id="RDB23197.1"/>
    </source>
</evidence>
<proteinExistence type="predicted"/>
<dbReference type="InParanoid" id="A0A369JRL7"/>
<feature type="compositionally biased region" description="Basic residues" evidence="1">
    <location>
        <begin position="1"/>
        <end position="13"/>
    </location>
</feature>
<protein>
    <submittedName>
        <fullName evidence="2">Uncharacterized protein</fullName>
    </submittedName>
</protein>
<comment type="caution">
    <text evidence="2">The sequence shown here is derived from an EMBL/GenBank/DDBJ whole genome shotgun (WGS) entry which is preliminary data.</text>
</comment>
<feature type="region of interest" description="Disordered" evidence="1">
    <location>
        <begin position="1"/>
        <end position="27"/>
    </location>
</feature>
<dbReference type="AlphaFoldDB" id="A0A369JRL7"/>
<evidence type="ECO:0000256" key="1">
    <source>
        <dbReference type="SAM" id="MobiDB-lite"/>
    </source>
</evidence>
<dbReference type="Proteomes" id="UP000076154">
    <property type="component" value="Unassembled WGS sequence"/>
</dbReference>
<evidence type="ECO:0000313" key="3">
    <source>
        <dbReference type="Proteomes" id="UP000076154"/>
    </source>
</evidence>
<sequence>MVQNSKKNKKYYAHHQTDLQKKSLQRWSRRKELMTDEELEEHRRRHREAAARYRALNRITLRVNAWEYRRKRKVANAAQVAAEEEARMMAAMEAMD</sequence>
<keyword evidence="3" id="KW-1185">Reference proteome</keyword>
<organism evidence="2 3">
    <name type="scientific">Hypsizygus marmoreus</name>
    <name type="common">White beech mushroom</name>
    <name type="synonym">Agaricus marmoreus</name>
    <dbReference type="NCBI Taxonomy" id="39966"/>
    <lineage>
        <taxon>Eukaryota</taxon>
        <taxon>Fungi</taxon>
        <taxon>Dikarya</taxon>
        <taxon>Basidiomycota</taxon>
        <taxon>Agaricomycotina</taxon>
        <taxon>Agaricomycetes</taxon>
        <taxon>Agaricomycetidae</taxon>
        <taxon>Agaricales</taxon>
        <taxon>Tricholomatineae</taxon>
        <taxon>Lyophyllaceae</taxon>
        <taxon>Hypsizygus</taxon>
    </lineage>
</organism>